<organism evidence="1 2">
    <name type="scientific">Streptomyces olivochromogenes</name>
    <dbReference type="NCBI Taxonomy" id="1963"/>
    <lineage>
        <taxon>Bacteria</taxon>
        <taxon>Bacillati</taxon>
        <taxon>Actinomycetota</taxon>
        <taxon>Actinomycetes</taxon>
        <taxon>Kitasatosporales</taxon>
        <taxon>Streptomycetaceae</taxon>
        <taxon>Streptomyces</taxon>
    </lineage>
</organism>
<comment type="caution">
    <text evidence="1">The sequence shown here is derived from an EMBL/GenBank/DDBJ whole genome shotgun (WGS) entry which is preliminary data.</text>
</comment>
<keyword evidence="2" id="KW-1185">Reference proteome</keyword>
<name>A0A250VFM4_STROL</name>
<evidence type="ECO:0000313" key="1">
    <source>
        <dbReference type="EMBL" id="GAX52866.1"/>
    </source>
</evidence>
<dbReference type="STRING" id="1963.AQJ27_10960"/>
<reference evidence="2" key="1">
    <citation type="submission" date="2017-05" db="EMBL/GenBank/DDBJ databases">
        <title>Streptomyces olivochromogenes NBRC 3561 whole genome shotgun sequence.</title>
        <authorList>
            <person name="Dohra H."/>
            <person name="Kodani S."/>
        </authorList>
    </citation>
    <scope>NUCLEOTIDE SEQUENCE [LARGE SCALE GENOMIC DNA]</scope>
    <source>
        <strain evidence="2">NBRC 3561</strain>
    </source>
</reference>
<dbReference type="RefSeq" id="WP_067365571.1">
    <property type="nucleotide sequence ID" value="NZ_BDQI01000008.1"/>
</dbReference>
<sequence length="142" mass="15148">MEVADTLQPGDGWDEFTARLRPAYERVVGYVPSPEAMPRLMHRLVREGVLVVADDGDWNVSPRARKAASALPSAARGSKAAVPGQPTVSEAARRALVEADLLAHPDDTVAARARRLGAQMGLKDRAARGRISAIVSALRTAT</sequence>
<gene>
    <name evidence="1" type="ORF">SO3561_04385</name>
</gene>
<dbReference type="AlphaFoldDB" id="A0A250VFM4"/>
<accession>A0A250VFM4</accession>
<dbReference type="EMBL" id="BDQI01000008">
    <property type="protein sequence ID" value="GAX52866.1"/>
    <property type="molecule type" value="Genomic_DNA"/>
</dbReference>
<evidence type="ECO:0000313" key="2">
    <source>
        <dbReference type="Proteomes" id="UP000217446"/>
    </source>
</evidence>
<dbReference type="Proteomes" id="UP000217446">
    <property type="component" value="Unassembled WGS sequence"/>
</dbReference>
<proteinExistence type="predicted"/>
<protein>
    <submittedName>
        <fullName evidence="1">Uncharacterized protein</fullName>
    </submittedName>
</protein>